<evidence type="ECO:0000313" key="1">
    <source>
        <dbReference type="EMBL" id="NJC27501.1"/>
    </source>
</evidence>
<proteinExistence type="predicted"/>
<sequence length="95" mass="10681">MSTTELRTGLLQQIEQADEKLLRVISSVLDAVKTEYTEQEDQELTDAEINALPAPPWAKKQTVTERNQELMEADAACDRGEFVTLEALQEEAASW</sequence>
<name>A0ABX0XF34_9BACT</name>
<protein>
    <submittedName>
        <fullName evidence="1">Damage-inducible protein DinB</fullName>
    </submittedName>
</protein>
<dbReference type="RefSeq" id="WP_168038660.1">
    <property type="nucleotide sequence ID" value="NZ_JAATJH010000005.1"/>
</dbReference>
<comment type="caution">
    <text evidence="1">The sequence shown here is derived from an EMBL/GenBank/DDBJ whole genome shotgun (WGS) entry which is preliminary data.</text>
</comment>
<gene>
    <name evidence="1" type="ORF">GGR27_003018</name>
</gene>
<accession>A0ABX0XF34</accession>
<evidence type="ECO:0000313" key="2">
    <source>
        <dbReference type="Proteomes" id="UP000770785"/>
    </source>
</evidence>
<dbReference type="Proteomes" id="UP000770785">
    <property type="component" value="Unassembled WGS sequence"/>
</dbReference>
<organism evidence="1 2">
    <name type="scientific">Neolewinella antarctica</name>
    <dbReference type="NCBI Taxonomy" id="442734"/>
    <lineage>
        <taxon>Bacteria</taxon>
        <taxon>Pseudomonadati</taxon>
        <taxon>Bacteroidota</taxon>
        <taxon>Saprospiria</taxon>
        <taxon>Saprospirales</taxon>
        <taxon>Lewinellaceae</taxon>
        <taxon>Neolewinella</taxon>
    </lineage>
</organism>
<keyword evidence="2" id="KW-1185">Reference proteome</keyword>
<dbReference type="EMBL" id="JAATJH010000005">
    <property type="protein sequence ID" value="NJC27501.1"/>
    <property type="molecule type" value="Genomic_DNA"/>
</dbReference>
<reference evidence="1 2" key="1">
    <citation type="submission" date="2020-03" db="EMBL/GenBank/DDBJ databases">
        <title>Genomic Encyclopedia of Type Strains, Phase IV (KMG-IV): sequencing the most valuable type-strain genomes for metagenomic binning, comparative biology and taxonomic classification.</title>
        <authorList>
            <person name="Goeker M."/>
        </authorList>
    </citation>
    <scope>NUCLEOTIDE SEQUENCE [LARGE SCALE GENOMIC DNA]</scope>
    <source>
        <strain evidence="1 2">DSM 105096</strain>
    </source>
</reference>